<dbReference type="InterPro" id="IPR008538">
    <property type="entry name" value="Uma2"/>
</dbReference>
<dbReference type="Pfam" id="PF05685">
    <property type="entry name" value="Uma2"/>
    <property type="match status" value="1"/>
</dbReference>
<dbReference type="PANTHER" id="PTHR47152">
    <property type="entry name" value="SLR2084 PROTEIN-RELATED"/>
    <property type="match status" value="1"/>
</dbReference>
<reference evidence="2 3" key="1">
    <citation type="journal article" date="2020" name="Microorganisms">
        <title>Osmotic Adaptation and Compatible Solute Biosynthesis of Phototrophic Bacteria as Revealed from Genome Analyses.</title>
        <authorList>
            <person name="Imhoff J.F."/>
            <person name="Rahn T."/>
            <person name="Kunzel S."/>
            <person name="Keller A."/>
            <person name="Neulinger S.C."/>
        </authorList>
    </citation>
    <scope>NUCLEOTIDE SEQUENCE [LARGE SCALE GENOMIC DNA]</scope>
    <source>
        <strain evidence="2 3">DSM 25653</strain>
    </source>
</reference>
<dbReference type="Proteomes" id="UP001138768">
    <property type="component" value="Unassembled WGS sequence"/>
</dbReference>
<dbReference type="PANTHER" id="PTHR47152:SF4">
    <property type="entry name" value="SLR0445 PROTEIN"/>
    <property type="match status" value="1"/>
</dbReference>
<sequence>MDIAIAGFGSWTIKSKLAKRGAEPDECYLLEPIETEPSRPDIAIEVVRTSGGLNKLEVYRALEVPEVWFWQQGRLQFYGLEGEQYQRLQRSGKLPQLDPALIESCMGAPTQTEAIRQLRRSLEQGR</sequence>
<evidence type="ECO:0000313" key="3">
    <source>
        <dbReference type="Proteomes" id="UP001138768"/>
    </source>
</evidence>
<accession>A0A9X0WCN5</accession>
<keyword evidence="3" id="KW-1185">Reference proteome</keyword>
<comment type="caution">
    <text evidence="2">The sequence shown here is derived from an EMBL/GenBank/DDBJ whole genome shotgun (WGS) entry which is preliminary data.</text>
</comment>
<name>A0A9X0WCN5_9GAMM</name>
<protein>
    <recommendedName>
        <fullName evidence="1">Putative restriction endonuclease domain-containing protein</fullName>
    </recommendedName>
</protein>
<dbReference type="EMBL" id="NRRY01000062">
    <property type="protein sequence ID" value="MBK1621222.1"/>
    <property type="molecule type" value="Genomic_DNA"/>
</dbReference>
<organism evidence="2 3">
    <name type="scientific">Lamprobacter modestohalophilus</name>
    <dbReference type="NCBI Taxonomy" id="1064514"/>
    <lineage>
        <taxon>Bacteria</taxon>
        <taxon>Pseudomonadati</taxon>
        <taxon>Pseudomonadota</taxon>
        <taxon>Gammaproteobacteria</taxon>
        <taxon>Chromatiales</taxon>
        <taxon>Chromatiaceae</taxon>
        <taxon>Lamprobacter</taxon>
    </lineage>
</organism>
<feature type="domain" description="Putative restriction endonuclease" evidence="1">
    <location>
        <begin position="6"/>
        <end position="99"/>
    </location>
</feature>
<gene>
    <name evidence="2" type="ORF">CKO42_22955</name>
</gene>
<evidence type="ECO:0000313" key="2">
    <source>
        <dbReference type="EMBL" id="MBK1621222.1"/>
    </source>
</evidence>
<evidence type="ECO:0000259" key="1">
    <source>
        <dbReference type="Pfam" id="PF05685"/>
    </source>
</evidence>
<dbReference type="AlphaFoldDB" id="A0A9X0WCN5"/>
<dbReference type="RefSeq" id="WP_200249637.1">
    <property type="nucleotide sequence ID" value="NZ_NRRY01000062.1"/>
</dbReference>
<proteinExistence type="predicted"/>